<proteinExistence type="predicted"/>
<dbReference type="EMBL" id="CM046391">
    <property type="protein sequence ID" value="KAI8559342.1"/>
    <property type="molecule type" value="Genomic_DNA"/>
</dbReference>
<protein>
    <submittedName>
        <fullName evidence="1">Uncharacterized protein</fullName>
    </submittedName>
</protein>
<evidence type="ECO:0000313" key="2">
    <source>
        <dbReference type="Proteomes" id="UP001062846"/>
    </source>
</evidence>
<name>A0ACC0P138_RHOML</name>
<accession>A0ACC0P138</accession>
<comment type="caution">
    <text evidence="1">The sequence shown here is derived from an EMBL/GenBank/DDBJ whole genome shotgun (WGS) entry which is preliminary data.</text>
</comment>
<dbReference type="Proteomes" id="UP001062846">
    <property type="component" value="Chromosome 4"/>
</dbReference>
<reference evidence="1" key="1">
    <citation type="submission" date="2022-02" db="EMBL/GenBank/DDBJ databases">
        <title>Plant Genome Project.</title>
        <authorList>
            <person name="Zhang R.-G."/>
        </authorList>
    </citation>
    <scope>NUCLEOTIDE SEQUENCE</scope>
    <source>
        <strain evidence="1">AT1</strain>
    </source>
</reference>
<gene>
    <name evidence="1" type="ORF">RHMOL_Rhmol04G0165200</name>
</gene>
<organism evidence="1 2">
    <name type="scientific">Rhododendron molle</name>
    <name type="common">Chinese azalea</name>
    <name type="synonym">Azalea mollis</name>
    <dbReference type="NCBI Taxonomy" id="49168"/>
    <lineage>
        <taxon>Eukaryota</taxon>
        <taxon>Viridiplantae</taxon>
        <taxon>Streptophyta</taxon>
        <taxon>Embryophyta</taxon>
        <taxon>Tracheophyta</taxon>
        <taxon>Spermatophyta</taxon>
        <taxon>Magnoliopsida</taxon>
        <taxon>eudicotyledons</taxon>
        <taxon>Gunneridae</taxon>
        <taxon>Pentapetalae</taxon>
        <taxon>asterids</taxon>
        <taxon>Ericales</taxon>
        <taxon>Ericaceae</taxon>
        <taxon>Ericoideae</taxon>
        <taxon>Rhodoreae</taxon>
        <taxon>Rhododendron</taxon>
    </lineage>
</organism>
<sequence>MRDFHDFSLKNMELFDLATNRRNPHGQISRILIFIVGLIDFFCLVNGRINSR</sequence>
<keyword evidence="2" id="KW-1185">Reference proteome</keyword>
<evidence type="ECO:0000313" key="1">
    <source>
        <dbReference type="EMBL" id="KAI8559342.1"/>
    </source>
</evidence>